<feature type="transmembrane region" description="Helical" evidence="1">
    <location>
        <begin position="175"/>
        <end position="194"/>
    </location>
</feature>
<feature type="transmembrane region" description="Helical" evidence="1">
    <location>
        <begin position="128"/>
        <end position="147"/>
    </location>
</feature>
<keyword evidence="3" id="KW-1185">Reference proteome</keyword>
<feature type="transmembrane region" description="Helical" evidence="1">
    <location>
        <begin position="246"/>
        <end position="265"/>
    </location>
</feature>
<feature type="transmembrane region" description="Helical" evidence="1">
    <location>
        <begin position="375"/>
        <end position="392"/>
    </location>
</feature>
<reference evidence="2" key="2">
    <citation type="submission" date="2020-09" db="EMBL/GenBank/DDBJ databases">
        <authorList>
            <person name="Sun Q."/>
            <person name="Zhou Y."/>
        </authorList>
    </citation>
    <scope>NUCLEOTIDE SEQUENCE</scope>
    <source>
        <strain evidence="2">CGMCC 1.15763</strain>
    </source>
</reference>
<keyword evidence="1" id="KW-0812">Transmembrane</keyword>
<evidence type="ECO:0000313" key="2">
    <source>
        <dbReference type="EMBL" id="GGH01659.1"/>
    </source>
</evidence>
<feature type="transmembrane region" description="Helical" evidence="1">
    <location>
        <begin position="223"/>
        <end position="239"/>
    </location>
</feature>
<proteinExistence type="predicted"/>
<name>A0A917MEV2_9FLAO</name>
<dbReference type="RefSeq" id="WP_188599236.1">
    <property type="nucleotide sequence ID" value="NZ_BMJW01000002.1"/>
</dbReference>
<keyword evidence="1" id="KW-1133">Transmembrane helix</keyword>
<feature type="transmembrane region" description="Helical" evidence="1">
    <location>
        <begin position="68"/>
        <end position="86"/>
    </location>
</feature>
<evidence type="ECO:0000256" key="1">
    <source>
        <dbReference type="SAM" id="Phobius"/>
    </source>
</evidence>
<feature type="transmembrane region" description="Helical" evidence="1">
    <location>
        <begin position="271"/>
        <end position="291"/>
    </location>
</feature>
<gene>
    <name evidence="2" type="ORF">GCM10011416_20540</name>
</gene>
<feature type="transmembrane region" description="Helical" evidence="1">
    <location>
        <begin position="98"/>
        <end position="116"/>
    </location>
</feature>
<protein>
    <recommendedName>
        <fullName evidence="4">Oligosaccharide repeat unit polymerase</fullName>
    </recommendedName>
</protein>
<feature type="transmembrane region" description="Helical" evidence="1">
    <location>
        <begin position="201"/>
        <end position="217"/>
    </location>
</feature>
<feature type="transmembrane region" description="Helical" evidence="1">
    <location>
        <begin position="38"/>
        <end position="61"/>
    </location>
</feature>
<feature type="transmembrane region" description="Helical" evidence="1">
    <location>
        <begin position="398"/>
        <end position="413"/>
    </location>
</feature>
<comment type="caution">
    <text evidence="2">The sequence shown here is derived from an EMBL/GenBank/DDBJ whole genome shotgun (WGS) entry which is preliminary data.</text>
</comment>
<feature type="transmembrane region" description="Helical" evidence="1">
    <location>
        <begin position="312"/>
        <end position="334"/>
    </location>
</feature>
<keyword evidence="1" id="KW-0472">Membrane</keyword>
<feature type="transmembrane region" description="Helical" evidence="1">
    <location>
        <begin position="7"/>
        <end position="26"/>
    </location>
</feature>
<organism evidence="2 3">
    <name type="scientific">Polaribacter pacificus</name>
    <dbReference type="NCBI Taxonomy" id="1775173"/>
    <lineage>
        <taxon>Bacteria</taxon>
        <taxon>Pseudomonadati</taxon>
        <taxon>Bacteroidota</taxon>
        <taxon>Flavobacteriia</taxon>
        <taxon>Flavobacteriales</taxon>
        <taxon>Flavobacteriaceae</taxon>
    </lineage>
</organism>
<dbReference type="EMBL" id="BMJW01000002">
    <property type="protein sequence ID" value="GGH01659.1"/>
    <property type="molecule type" value="Genomic_DNA"/>
</dbReference>
<evidence type="ECO:0008006" key="4">
    <source>
        <dbReference type="Google" id="ProtNLM"/>
    </source>
</evidence>
<dbReference type="Proteomes" id="UP000633278">
    <property type="component" value="Unassembled WGS sequence"/>
</dbReference>
<evidence type="ECO:0000313" key="3">
    <source>
        <dbReference type="Proteomes" id="UP000633278"/>
    </source>
</evidence>
<feature type="transmembrane region" description="Helical" evidence="1">
    <location>
        <begin position="346"/>
        <end position="368"/>
    </location>
</feature>
<dbReference type="AlphaFoldDB" id="A0A917MEV2"/>
<accession>A0A917MEV2</accession>
<reference evidence="2" key="1">
    <citation type="journal article" date="2014" name="Int. J. Syst. Evol. Microbiol.">
        <title>Complete genome sequence of Corynebacterium casei LMG S-19264T (=DSM 44701T), isolated from a smear-ripened cheese.</title>
        <authorList>
            <consortium name="US DOE Joint Genome Institute (JGI-PGF)"/>
            <person name="Walter F."/>
            <person name="Albersmeier A."/>
            <person name="Kalinowski J."/>
            <person name="Ruckert C."/>
        </authorList>
    </citation>
    <scope>NUCLEOTIDE SEQUENCE</scope>
    <source>
        <strain evidence="2">CGMCC 1.15763</strain>
    </source>
</reference>
<sequence length="429" mass="49618">MIILKNNFFEFSLLVLIKLILEYAYVNVVSLNYGYSGFLFDFSFTNYIIGWLVYIFGYVFLLTKKDIYIYEIFYLLFFIYILPTIVFYELAGKSTLDFFTLVLPYFLILLFVFEGTLKQIKPYPKGKVIVIAISLLAILVVIFNYYISTGGKVVLSLTEVYDFREEFEGASGSGLFGYLNSWVMKIFLVIIYAWAFAKKNIIGLVVSIFFILVVFALSGHKEVLSGIFLIFFFNFLFKLSERNRKLFLLGSLFLLFLVVTVFSMLEGVNLLGSIVIRRLFFVPIHLNFTYLEFFSNHEHVYWSNSILKQFFIYPYSLDPAFVIGNYLGVIGMSANTGFIATGFMHASYFGIFFYVFLAIVFLNIINIVGKKSKKYMVLSIVFLPINALFMASDLFSTLLTHGLLIAIVLLWLYEDEIYTIRILGKDFKI</sequence>